<accession>A0A482WNM5</accession>
<keyword evidence="3" id="KW-1185">Reference proteome</keyword>
<feature type="compositionally biased region" description="Basic residues" evidence="1">
    <location>
        <begin position="74"/>
        <end position="86"/>
    </location>
</feature>
<dbReference type="Proteomes" id="UP000291343">
    <property type="component" value="Unassembled WGS sequence"/>
</dbReference>
<evidence type="ECO:0000313" key="2">
    <source>
        <dbReference type="EMBL" id="RZF35205.1"/>
    </source>
</evidence>
<proteinExistence type="predicted"/>
<protein>
    <submittedName>
        <fullName evidence="2">Uncharacterized protein</fullName>
    </submittedName>
</protein>
<evidence type="ECO:0000313" key="3">
    <source>
        <dbReference type="Proteomes" id="UP000291343"/>
    </source>
</evidence>
<feature type="non-terminal residue" evidence="2">
    <location>
        <position position="1"/>
    </location>
</feature>
<feature type="region of interest" description="Disordered" evidence="1">
    <location>
        <begin position="21"/>
        <end position="86"/>
    </location>
</feature>
<name>A0A482WNM5_LAOST</name>
<comment type="caution">
    <text evidence="2">The sequence shown here is derived from an EMBL/GenBank/DDBJ whole genome shotgun (WGS) entry which is preliminary data.</text>
</comment>
<organism evidence="2 3">
    <name type="scientific">Laodelphax striatellus</name>
    <name type="common">Small brown planthopper</name>
    <name type="synonym">Delphax striatella</name>
    <dbReference type="NCBI Taxonomy" id="195883"/>
    <lineage>
        <taxon>Eukaryota</taxon>
        <taxon>Metazoa</taxon>
        <taxon>Ecdysozoa</taxon>
        <taxon>Arthropoda</taxon>
        <taxon>Hexapoda</taxon>
        <taxon>Insecta</taxon>
        <taxon>Pterygota</taxon>
        <taxon>Neoptera</taxon>
        <taxon>Paraneoptera</taxon>
        <taxon>Hemiptera</taxon>
        <taxon>Auchenorrhyncha</taxon>
        <taxon>Fulgoroidea</taxon>
        <taxon>Delphacidae</taxon>
        <taxon>Criomorphinae</taxon>
        <taxon>Laodelphax</taxon>
    </lineage>
</organism>
<sequence length="86" mass="9573">FVRNDCKGIQILSQKCHAAFKKKEEPAQGEVDQGLPENGGQRAGHRSGVRVRKGATSAEVRPRVVQKTVEAMKRSRASRQRRQGCM</sequence>
<dbReference type="InParanoid" id="A0A482WNM5"/>
<gene>
    <name evidence="2" type="ORF">LSTR_LSTR015513</name>
</gene>
<feature type="compositionally biased region" description="Basic residues" evidence="1">
    <location>
        <begin position="43"/>
        <end position="53"/>
    </location>
</feature>
<evidence type="ECO:0000256" key="1">
    <source>
        <dbReference type="SAM" id="MobiDB-lite"/>
    </source>
</evidence>
<dbReference type="SMR" id="A0A482WNM5"/>
<reference evidence="2 3" key="1">
    <citation type="journal article" date="2017" name="Gigascience">
        <title>Genome sequence of the small brown planthopper, Laodelphax striatellus.</title>
        <authorList>
            <person name="Zhu J."/>
            <person name="Jiang F."/>
            <person name="Wang X."/>
            <person name="Yang P."/>
            <person name="Bao Y."/>
            <person name="Zhao W."/>
            <person name="Wang W."/>
            <person name="Lu H."/>
            <person name="Wang Q."/>
            <person name="Cui N."/>
            <person name="Li J."/>
            <person name="Chen X."/>
            <person name="Luo L."/>
            <person name="Yu J."/>
            <person name="Kang L."/>
            <person name="Cui F."/>
        </authorList>
    </citation>
    <scope>NUCLEOTIDE SEQUENCE [LARGE SCALE GENOMIC DNA]</scope>
    <source>
        <strain evidence="2">Lst14</strain>
    </source>
</reference>
<dbReference type="EMBL" id="QKKF02029324">
    <property type="protein sequence ID" value="RZF35205.1"/>
    <property type="molecule type" value="Genomic_DNA"/>
</dbReference>
<dbReference type="AlphaFoldDB" id="A0A482WNM5"/>